<dbReference type="HOGENOM" id="CLU_1029354_0_0_9"/>
<organism evidence="1 2">
    <name type="scientific">Ruminiclostridium cellulolyticum (strain ATCC 35319 / DSM 5812 / JCM 6584 / H10)</name>
    <name type="common">Clostridium cellulolyticum</name>
    <dbReference type="NCBI Taxonomy" id="394503"/>
    <lineage>
        <taxon>Bacteria</taxon>
        <taxon>Bacillati</taxon>
        <taxon>Bacillota</taxon>
        <taxon>Clostridia</taxon>
        <taxon>Eubacteriales</taxon>
        <taxon>Oscillospiraceae</taxon>
        <taxon>Ruminiclostridium</taxon>
    </lineage>
</organism>
<name>B8I8T7_RUMCH</name>
<dbReference type="eggNOG" id="ENOG5033VE2">
    <property type="taxonomic scope" value="Bacteria"/>
</dbReference>
<sequence length="270" mass="32221">MFNFISKLFSRQKNTITDNPYSKPSVKIEEYIAKPNIFHDLNYIPQDETFKIDFINDRNNTVKNATVVFPAKNQYIIINDQKSYIDAYFVKYKGKSSDNIYHKFATPDYMFWVKPEDYERFKTVLIYRHNIKVKNKQAMAEFNKVNATKSFNYDIISNDIYTCFIAYKSGMCDAIGKWENFYKIEEALSNICKQNNGRYYKTENAKAKFAIIFNPSYRIFTTVTELKNKGFKVTTFEDVVDYFKLNNLWDTNKIRTYAKENQEYMQNHYN</sequence>
<dbReference type="OrthoDB" id="9813328at2"/>
<dbReference type="Proteomes" id="UP000001349">
    <property type="component" value="Chromosome"/>
</dbReference>
<accession>B8I8T7</accession>
<dbReference type="STRING" id="394503.Ccel_2975"/>
<dbReference type="EMBL" id="CP001348">
    <property type="protein sequence ID" value="ACL77269.1"/>
    <property type="molecule type" value="Genomic_DNA"/>
</dbReference>
<dbReference type="AlphaFoldDB" id="B8I8T7"/>
<gene>
    <name evidence="1" type="ordered locus">Ccel_2975</name>
</gene>
<protein>
    <submittedName>
        <fullName evidence="1">Uncharacterized protein</fullName>
    </submittedName>
</protein>
<evidence type="ECO:0000313" key="1">
    <source>
        <dbReference type="EMBL" id="ACL77269.1"/>
    </source>
</evidence>
<reference evidence="1 2" key="1">
    <citation type="submission" date="2009-01" db="EMBL/GenBank/DDBJ databases">
        <title>Complete sequence of Clostridium cellulolyticum H10.</title>
        <authorList>
            <consortium name="US DOE Joint Genome Institute"/>
            <person name="Lucas S."/>
            <person name="Copeland A."/>
            <person name="Lapidus A."/>
            <person name="Glavina del Rio T."/>
            <person name="Dalin E."/>
            <person name="Tice H."/>
            <person name="Bruce D."/>
            <person name="Goodwin L."/>
            <person name="Pitluck S."/>
            <person name="Chertkov O."/>
            <person name="Saunders E."/>
            <person name="Brettin T."/>
            <person name="Detter J.C."/>
            <person name="Han C."/>
            <person name="Larimer F."/>
            <person name="Land M."/>
            <person name="Hauser L."/>
            <person name="Kyrpides N."/>
            <person name="Ivanova N."/>
            <person name="Zhou J."/>
            <person name="Richardson P."/>
        </authorList>
    </citation>
    <scope>NUCLEOTIDE SEQUENCE [LARGE SCALE GENOMIC DNA]</scope>
    <source>
        <strain evidence="2">ATCC 35319 / DSM 5812 / JCM 6584 / H10</strain>
    </source>
</reference>
<evidence type="ECO:0000313" key="2">
    <source>
        <dbReference type="Proteomes" id="UP000001349"/>
    </source>
</evidence>
<proteinExistence type="predicted"/>
<dbReference type="KEGG" id="cce:Ccel_2975"/>
<dbReference type="RefSeq" id="WP_015926329.1">
    <property type="nucleotide sequence ID" value="NC_011898.1"/>
</dbReference>
<keyword evidence="2" id="KW-1185">Reference proteome</keyword>